<evidence type="ECO:0000259" key="1">
    <source>
        <dbReference type="Pfam" id="PF04443"/>
    </source>
</evidence>
<dbReference type="InterPro" id="IPR042099">
    <property type="entry name" value="ANL_N_sf"/>
</dbReference>
<comment type="caution">
    <text evidence="2">The sequence shown here is derived from an EMBL/GenBank/DDBJ whole genome shotgun (WGS) entry which is preliminary data.</text>
</comment>
<dbReference type="SUPFAM" id="SSF56801">
    <property type="entry name" value="Acetyl-CoA synthetase-like"/>
    <property type="match status" value="1"/>
</dbReference>
<dbReference type="Proteomes" id="UP001145072">
    <property type="component" value="Unassembled WGS sequence"/>
</dbReference>
<dbReference type="Gene3D" id="3.40.50.12780">
    <property type="entry name" value="N-terminal domain of ligase-like"/>
    <property type="match status" value="1"/>
</dbReference>
<keyword evidence="2" id="KW-0436">Ligase</keyword>
<gene>
    <name evidence="2" type="ORF">NC661_14065</name>
</gene>
<dbReference type="AlphaFoldDB" id="A0A9X3WMH8"/>
<dbReference type="InterPro" id="IPR007534">
    <property type="entry name" value="LuxE"/>
</dbReference>
<dbReference type="EMBL" id="JAMQJZ010000011">
    <property type="protein sequence ID" value="MDC3421498.1"/>
    <property type="molecule type" value="Genomic_DNA"/>
</dbReference>
<name>A0A9X3WMH8_9BACI</name>
<sequence>MQNDYPAIKHLVKEFILNHKNQNDSFSEVAKQLFSFQYQNNQAYRKFCRKRRISPNNVHTFTDIPPVPINAFKEATLACSTAEDAEAIFMTSGTTNPEKKGKNIHQDLEVYDLSMETYFKDCMLPDLDRIKLIILFPSKAEMPNSSLAHYLDLAKKQFGTTESEYVVSKDGFDMERLKQLLFVAEKTNEPVFVLGATFSFIQFLDECSEKGIQFQLPTGSRIMETGGAKGKSRSVDTVELKNKLANLFSIPSYACGNMYGMTELSSQIYNQDFKQYFLKQEQQPSFMKSPHWVKTLIVDPETMLEKPEGEKGIIVHYDLANINSVLAIMTEDVGVKEGEGFHLLGRAEGAEAKGCSLAVEQFLSSNREDLT</sequence>
<keyword evidence="3" id="KW-1185">Reference proteome</keyword>
<proteinExistence type="predicted"/>
<dbReference type="GO" id="GO:0008218">
    <property type="term" value="P:bioluminescence"/>
    <property type="evidence" value="ECO:0007669"/>
    <property type="project" value="InterPro"/>
</dbReference>
<dbReference type="RefSeq" id="WP_259870169.1">
    <property type="nucleotide sequence ID" value="NZ_JAMQJZ010000011.1"/>
</dbReference>
<evidence type="ECO:0000313" key="3">
    <source>
        <dbReference type="Proteomes" id="UP001145072"/>
    </source>
</evidence>
<evidence type="ECO:0000313" key="2">
    <source>
        <dbReference type="EMBL" id="MDC3421498.1"/>
    </source>
</evidence>
<protein>
    <submittedName>
        <fullName evidence="2">Long-chain fatty acid--CoA ligase</fullName>
    </submittedName>
</protein>
<dbReference type="Pfam" id="PF04443">
    <property type="entry name" value="LuxE"/>
    <property type="match status" value="1"/>
</dbReference>
<feature type="domain" description="Acyl-protein synthetase LuxE" evidence="1">
    <location>
        <begin position="18"/>
        <end position="362"/>
    </location>
</feature>
<accession>A0A9X3WMH8</accession>
<organism evidence="2 3">
    <name type="scientific">Aquibacillus koreensis</name>
    <dbReference type="NCBI Taxonomy" id="279446"/>
    <lineage>
        <taxon>Bacteria</taxon>
        <taxon>Bacillati</taxon>
        <taxon>Bacillota</taxon>
        <taxon>Bacilli</taxon>
        <taxon>Bacillales</taxon>
        <taxon>Bacillaceae</taxon>
        <taxon>Aquibacillus</taxon>
    </lineage>
</organism>
<reference evidence="2" key="1">
    <citation type="submission" date="2022-06" db="EMBL/GenBank/DDBJ databases">
        <title>Aquibacillus sp. a new bacterium isolated from soil saline samples.</title>
        <authorList>
            <person name="Galisteo C."/>
            <person name="De La Haba R."/>
            <person name="Sanchez-Porro C."/>
            <person name="Ventosa A."/>
        </authorList>
    </citation>
    <scope>NUCLEOTIDE SEQUENCE</scope>
    <source>
        <strain evidence="2">JCM 12387</strain>
    </source>
</reference>
<dbReference type="GO" id="GO:0047474">
    <property type="term" value="F:long-chain fatty acid--protein ligase activity"/>
    <property type="evidence" value="ECO:0007669"/>
    <property type="project" value="InterPro"/>
</dbReference>